<name>A0A1M2VT62_TRAPU</name>
<dbReference type="AlphaFoldDB" id="A0A1M2VT62"/>
<feature type="region of interest" description="Disordered" evidence="1">
    <location>
        <begin position="1"/>
        <end position="202"/>
    </location>
</feature>
<dbReference type="OMA" id="SARTWPQ"/>
<sequence>MFSRKTTRAAAGEYSRSDRAGITLNLSHRSPAAAGSAAGPSTNPPPTPSTSSSAPSAMRMRSGRLLAPLVEGAKTVRSKLTGARRGAKAPSEVPPPAEASTSAQADATSSNVANPAPTPRKAAPKKRPTTARGRATKRKAPEANPAPVPQPEADPTPAASAPLAIAAPVPAAIAAPSRATTAAPEPSSPSHSDALAPAAVPEHSRLQRQDAYYLDRHGWALPKGVSLDKDGNPPLSALLEVVEKEVSLEALMAPPPIAAYAVSAYDTDMFRQREHVVQRSIISSARTWPQEWLVHGAWNPVTFPSVPAQPQQNPNAPPAPTNGTRITRQYAEIFGEDGFPLPYDDDGTDEPVPIGEIVANLLKAGRVGPYPKIWRGSLFETEEEASQTASVAAPASFSVSAAPAAPIAAVSAASAPATSVAAVSAASAPATTVSAGSDPVSAPAVSAPAAPVPAAAGNSAEDARPRIPLPPPGRRLQRQRSVLIPVDENGIVTSGPVLSILAPPAPVRISRQNAVYFDRNGVALPEGETITAAAQFPESAPQTPHHAGPSRGTDPTPRLSSIFAPRSRQPMVAQPFVTAAGQPALNFVPAEEAEAPAPSAAEGRVSAQEVEDHLEDELRELEEEQEEHEVFEVLSANAKGKKRARSPVDREIEVSDAYRREWGSCVKRVCTVDVRSHTTVCSDLLSVKVSVVPIPGGLCDGDDVLIFSEGKGPFDARENKRSRDEFEEDEDAFEEDPDARAAKKARVEPEIIEIL</sequence>
<keyword evidence="3" id="KW-1185">Reference proteome</keyword>
<feature type="compositionally biased region" description="Low complexity" evidence="1">
    <location>
        <begin position="432"/>
        <end position="460"/>
    </location>
</feature>
<reference evidence="2 3" key="1">
    <citation type="submission" date="2016-10" db="EMBL/GenBank/DDBJ databases">
        <title>Genome sequence of the basidiomycete white-rot fungus Trametes pubescens.</title>
        <authorList>
            <person name="Makela M.R."/>
            <person name="Granchi Z."/>
            <person name="Peng M."/>
            <person name="De Vries R.P."/>
            <person name="Grigoriev I."/>
            <person name="Riley R."/>
            <person name="Hilden K."/>
        </authorList>
    </citation>
    <scope>NUCLEOTIDE SEQUENCE [LARGE SCALE GENOMIC DNA]</scope>
    <source>
        <strain evidence="2 3">FBCC735</strain>
    </source>
</reference>
<proteinExistence type="predicted"/>
<evidence type="ECO:0000256" key="1">
    <source>
        <dbReference type="SAM" id="MobiDB-lite"/>
    </source>
</evidence>
<dbReference type="OrthoDB" id="2758328at2759"/>
<feature type="region of interest" description="Disordered" evidence="1">
    <location>
        <begin position="715"/>
        <end position="740"/>
    </location>
</feature>
<feature type="compositionally biased region" description="Basic and acidic residues" evidence="1">
    <location>
        <begin position="715"/>
        <end position="724"/>
    </location>
</feature>
<feature type="compositionally biased region" description="Low complexity" evidence="1">
    <location>
        <begin position="30"/>
        <end position="41"/>
    </location>
</feature>
<organism evidence="2 3">
    <name type="scientific">Trametes pubescens</name>
    <name type="common">White-rot fungus</name>
    <dbReference type="NCBI Taxonomy" id="154538"/>
    <lineage>
        <taxon>Eukaryota</taxon>
        <taxon>Fungi</taxon>
        <taxon>Dikarya</taxon>
        <taxon>Basidiomycota</taxon>
        <taxon>Agaricomycotina</taxon>
        <taxon>Agaricomycetes</taxon>
        <taxon>Polyporales</taxon>
        <taxon>Polyporaceae</taxon>
        <taxon>Trametes</taxon>
    </lineage>
</organism>
<protein>
    <submittedName>
        <fullName evidence="2">Uncharacterized protein</fullName>
    </submittedName>
</protein>
<evidence type="ECO:0000313" key="2">
    <source>
        <dbReference type="EMBL" id="OJT10793.1"/>
    </source>
</evidence>
<feature type="compositionally biased region" description="Low complexity" evidence="1">
    <location>
        <begin position="98"/>
        <end position="110"/>
    </location>
</feature>
<feature type="compositionally biased region" description="Acidic residues" evidence="1">
    <location>
        <begin position="725"/>
        <end position="737"/>
    </location>
</feature>
<dbReference type="EMBL" id="MNAD01000731">
    <property type="protein sequence ID" value="OJT10793.1"/>
    <property type="molecule type" value="Genomic_DNA"/>
</dbReference>
<feature type="region of interest" description="Disordered" evidence="1">
    <location>
        <begin position="432"/>
        <end position="479"/>
    </location>
</feature>
<feature type="region of interest" description="Disordered" evidence="1">
    <location>
        <begin position="537"/>
        <end position="562"/>
    </location>
</feature>
<feature type="region of interest" description="Disordered" evidence="1">
    <location>
        <begin position="592"/>
        <end position="614"/>
    </location>
</feature>
<accession>A0A1M2VT62</accession>
<gene>
    <name evidence="2" type="ORF">TRAPUB_12662</name>
</gene>
<dbReference type="STRING" id="154538.A0A1M2VT62"/>
<feature type="compositionally biased region" description="Low complexity" evidence="1">
    <location>
        <begin position="155"/>
        <end position="194"/>
    </location>
</feature>
<comment type="caution">
    <text evidence="2">The sequence shown here is derived from an EMBL/GenBank/DDBJ whole genome shotgun (WGS) entry which is preliminary data.</text>
</comment>
<feature type="compositionally biased region" description="Pro residues" evidence="1">
    <location>
        <begin position="144"/>
        <end position="154"/>
    </location>
</feature>
<evidence type="ECO:0000313" key="3">
    <source>
        <dbReference type="Proteomes" id="UP000184267"/>
    </source>
</evidence>
<feature type="compositionally biased region" description="Basic residues" evidence="1">
    <location>
        <begin position="122"/>
        <end position="138"/>
    </location>
</feature>
<dbReference type="Proteomes" id="UP000184267">
    <property type="component" value="Unassembled WGS sequence"/>
</dbReference>